<evidence type="ECO:0000313" key="1">
    <source>
        <dbReference type="EMBL" id="RJL08206.1"/>
    </source>
</evidence>
<dbReference type="InterPro" id="IPR014543">
    <property type="entry name" value="UCP028291"/>
</dbReference>
<dbReference type="Pfam" id="PF09981">
    <property type="entry name" value="DUF2218"/>
    <property type="match status" value="1"/>
</dbReference>
<dbReference type="AlphaFoldDB" id="A0A419A3V9"/>
<comment type="caution">
    <text evidence="1">The sequence shown here is derived from an EMBL/GenBank/DDBJ whole genome shotgun (WGS) entry which is preliminary data.</text>
</comment>
<organism evidence="1 2">
    <name type="scientific">Paracoccus siganidrum</name>
    <dbReference type="NCBI Taxonomy" id="1276757"/>
    <lineage>
        <taxon>Bacteria</taxon>
        <taxon>Pseudomonadati</taxon>
        <taxon>Pseudomonadota</taxon>
        <taxon>Alphaproteobacteria</taxon>
        <taxon>Rhodobacterales</taxon>
        <taxon>Paracoccaceae</taxon>
        <taxon>Paracoccus</taxon>
    </lineage>
</organism>
<protein>
    <submittedName>
        <fullName evidence="1">DUF2218 domain-containing protein</fullName>
    </submittedName>
</protein>
<name>A0A419A3V9_9RHOB</name>
<dbReference type="OrthoDB" id="9806511at2"/>
<proteinExistence type="predicted"/>
<evidence type="ECO:0000313" key="2">
    <source>
        <dbReference type="Proteomes" id="UP000283587"/>
    </source>
</evidence>
<reference evidence="2" key="1">
    <citation type="submission" date="2018-09" db="EMBL/GenBank/DDBJ databases">
        <title>Paracoccus onubensis nov. sp. a moderate halophilic bacterium isolated from Gruta de las Maravillas (Aracena, Spain).</title>
        <authorList>
            <person name="Jurado V."/>
            <person name="Gutierrez-Patricio S."/>
            <person name="Gonzalez-Pimentel J.L."/>
            <person name="Miller A.Z."/>
            <person name="Laiz L."/>
            <person name="Saiz-Jimenez C."/>
        </authorList>
    </citation>
    <scope>NUCLEOTIDE SEQUENCE [LARGE SCALE GENOMIC DNA]</scope>
    <source>
        <strain evidence="2">DSM 26381</strain>
    </source>
</reference>
<dbReference type="Gene3D" id="3.30.310.50">
    <property type="entry name" value="Alpha-D-phosphohexomutase, C-terminal domain"/>
    <property type="match status" value="1"/>
</dbReference>
<gene>
    <name evidence="1" type="ORF">D3P05_16560</name>
</gene>
<keyword evidence="2" id="KW-1185">Reference proteome</keyword>
<dbReference type="EMBL" id="QZEW01000078">
    <property type="protein sequence ID" value="RJL08206.1"/>
    <property type="molecule type" value="Genomic_DNA"/>
</dbReference>
<sequence length="149" mass="16419">MISSFPWRSPSLSQRPVRGKDWLNKTVGNCGPAAAGLSGGQGGPLPRKVQKGDLMQSTADFPTARGAQLMQTMAKHFGHKIEVEITETRALMRFQPGDAWAEIVPEGLRLTVRSDTPEGVARVREVVESHLLRFAHREDPRPLVWAEPA</sequence>
<dbReference type="Proteomes" id="UP000283587">
    <property type="component" value="Unassembled WGS sequence"/>
</dbReference>
<accession>A0A419A3V9</accession>